<evidence type="ECO:0000256" key="2">
    <source>
        <dbReference type="ARBA" id="ARBA00022840"/>
    </source>
</evidence>
<keyword evidence="4" id="KW-0238">DNA-binding</keyword>
<evidence type="ECO:0000256" key="3">
    <source>
        <dbReference type="ARBA" id="ARBA00023015"/>
    </source>
</evidence>
<dbReference type="InterPro" id="IPR025944">
    <property type="entry name" value="Sigma_54_int_dom_CS"/>
</dbReference>
<dbReference type="InterPro" id="IPR025943">
    <property type="entry name" value="Sigma_54_int_dom_ATP-bd_2"/>
</dbReference>
<dbReference type="InterPro" id="IPR029016">
    <property type="entry name" value="GAF-like_dom_sf"/>
</dbReference>
<keyword evidence="3" id="KW-0805">Transcription regulation</keyword>
<keyword evidence="2" id="KW-0067">ATP-binding</keyword>
<dbReference type="OrthoDB" id="9804019at2"/>
<dbReference type="Gene3D" id="1.10.10.60">
    <property type="entry name" value="Homeodomain-like"/>
    <property type="match status" value="1"/>
</dbReference>
<dbReference type="RefSeq" id="WP_093280639.1">
    <property type="nucleotide sequence ID" value="NZ_FOFS01000001.1"/>
</dbReference>
<dbReference type="GO" id="GO:0005524">
    <property type="term" value="F:ATP binding"/>
    <property type="evidence" value="ECO:0007669"/>
    <property type="project" value="UniProtKB-KW"/>
</dbReference>
<keyword evidence="1" id="KW-0547">Nucleotide-binding</keyword>
<dbReference type="SMART" id="SM00091">
    <property type="entry name" value="PAS"/>
    <property type="match status" value="1"/>
</dbReference>
<name>A0A1H8ZQS0_9GAMM</name>
<dbReference type="InterPro" id="IPR003018">
    <property type="entry name" value="GAF"/>
</dbReference>
<keyword evidence="5" id="KW-0804">Transcription</keyword>
<keyword evidence="8" id="KW-1185">Reference proteome</keyword>
<dbReference type="Pfam" id="PF01590">
    <property type="entry name" value="GAF"/>
    <property type="match status" value="1"/>
</dbReference>
<dbReference type="GO" id="GO:0043565">
    <property type="term" value="F:sequence-specific DNA binding"/>
    <property type="evidence" value="ECO:0007669"/>
    <property type="project" value="InterPro"/>
</dbReference>
<organism evidence="7 8">
    <name type="scientific">Solimonas aquatica</name>
    <dbReference type="NCBI Taxonomy" id="489703"/>
    <lineage>
        <taxon>Bacteria</taxon>
        <taxon>Pseudomonadati</taxon>
        <taxon>Pseudomonadota</taxon>
        <taxon>Gammaproteobacteria</taxon>
        <taxon>Nevskiales</taxon>
        <taxon>Nevskiaceae</taxon>
        <taxon>Solimonas</taxon>
    </lineage>
</organism>
<evidence type="ECO:0000256" key="5">
    <source>
        <dbReference type="ARBA" id="ARBA00023163"/>
    </source>
</evidence>
<protein>
    <submittedName>
        <fullName evidence="7">Transcriptional regulator of acetoin/glycerol metabolism</fullName>
    </submittedName>
</protein>
<dbReference type="SMART" id="SM00382">
    <property type="entry name" value="AAA"/>
    <property type="match status" value="1"/>
</dbReference>
<dbReference type="Gene3D" id="1.10.8.60">
    <property type="match status" value="1"/>
</dbReference>
<dbReference type="PANTHER" id="PTHR32071">
    <property type="entry name" value="TRANSCRIPTIONAL REGULATORY PROTEIN"/>
    <property type="match status" value="1"/>
</dbReference>
<gene>
    <name evidence="7" type="ORF">SAMN04488038_101124</name>
</gene>
<dbReference type="Pfam" id="PF25601">
    <property type="entry name" value="AAA_lid_14"/>
    <property type="match status" value="1"/>
</dbReference>
<evidence type="ECO:0000313" key="8">
    <source>
        <dbReference type="Proteomes" id="UP000199233"/>
    </source>
</evidence>
<dbReference type="AlphaFoldDB" id="A0A1H8ZQS0"/>
<dbReference type="InterPro" id="IPR058031">
    <property type="entry name" value="AAA_lid_NorR"/>
</dbReference>
<dbReference type="InterPro" id="IPR000014">
    <property type="entry name" value="PAS"/>
</dbReference>
<dbReference type="Proteomes" id="UP000199233">
    <property type="component" value="Unassembled WGS sequence"/>
</dbReference>
<evidence type="ECO:0000313" key="7">
    <source>
        <dbReference type="EMBL" id="SEP66563.1"/>
    </source>
</evidence>
<proteinExistence type="predicted"/>
<dbReference type="InterPro" id="IPR003593">
    <property type="entry name" value="AAA+_ATPase"/>
</dbReference>
<dbReference type="GO" id="GO:0006355">
    <property type="term" value="P:regulation of DNA-templated transcription"/>
    <property type="evidence" value="ECO:0007669"/>
    <property type="project" value="InterPro"/>
</dbReference>
<evidence type="ECO:0000259" key="6">
    <source>
        <dbReference type="PROSITE" id="PS50045"/>
    </source>
</evidence>
<dbReference type="InterPro" id="IPR027417">
    <property type="entry name" value="P-loop_NTPase"/>
</dbReference>
<dbReference type="SUPFAM" id="SSF52540">
    <property type="entry name" value="P-loop containing nucleoside triphosphate hydrolases"/>
    <property type="match status" value="1"/>
</dbReference>
<dbReference type="EMBL" id="FOFS01000001">
    <property type="protein sequence ID" value="SEP66563.1"/>
    <property type="molecule type" value="Genomic_DNA"/>
</dbReference>
<dbReference type="Gene3D" id="3.30.450.40">
    <property type="match status" value="1"/>
</dbReference>
<dbReference type="PROSITE" id="PS50045">
    <property type="entry name" value="SIGMA54_INTERACT_4"/>
    <property type="match status" value="1"/>
</dbReference>
<dbReference type="SUPFAM" id="SSF55781">
    <property type="entry name" value="GAF domain-like"/>
    <property type="match status" value="1"/>
</dbReference>
<dbReference type="InterPro" id="IPR009057">
    <property type="entry name" value="Homeodomain-like_sf"/>
</dbReference>
<dbReference type="CDD" id="cd00009">
    <property type="entry name" value="AAA"/>
    <property type="match status" value="1"/>
</dbReference>
<evidence type="ECO:0000256" key="1">
    <source>
        <dbReference type="ARBA" id="ARBA00022741"/>
    </source>
</evidence>
<dbReference type="PROSITE" id="PS00676">
    <property type="entry name" value="SIGMA54_INTERACT_2"/>
    <property type="match status" value="1"/>
</dbReference>
<dbReference type="Pfam" id="PF00158">
    <property type="entry name" value="Sigma54_activat"/>
    <property type="match status" value="1"/>
</dbReference>
<dbReference type="PRINTS" id="PR01590">
    <property type="entry name" value="HTHFIS"/>
</dbReference>
<dbReference type="InterPro" id="IPR002197">
    <property type="entry name" value="HTH_Fis"/>
</dbReference>
<evidence type="ECO:0000256" key="4">
    <source>
        <dbReference type="ARBA" id="ARBA00023125"/>
    </source>
</evidence>
<dbReference type="CDD" id="cd00130">
    <property type="entry name" value="PAS"/>
    <property type="match status" value="1"/>
</dbReference>
<dbReference type="PROSITE" id="PS00688">
    <property type="entry name" value="SIGMA54_INTERACT_3"/>
    <property type="match status" value="1"/>
</dbReference>
<dbReference type="PANTHER" id="PTHR32071:SF77">
    <property type="entry name" value="TRANSCRIPTIONAL REGULATORY PROTEIN"/>
    <property type="match status" value="1"/>
</dbReference>
<feature type="domain" description="Sigma-54 factor interaction" evidence="6">
    <location>
        <begin position="345"/>
        <end position="572"/>
    </location>
</feature>
<sequence>MGEPQSLVQHAREVMSLVGEFPRLPTQFDKPVIYSWLRCAKEHHLRPDGPMHTAVVENVQLRERQQRIEDLVLIARAEMDSLYEQISGSGYALLLTDASGVILSEKVDPTLRDSFRKAGLIAGANWSEQHEGTNGIGTCITERRPITIHRNDHFRARHIGLSCSAAPIRDTGGELMAVLDASCVGSDDSKASRMHTVALLSMSARLIEKCLFLRRFRNKRVIRFHSRPEFVNLLHDGALAVDADGRITAADDTAVALLSVDCRSDLIGRPVNEIFDVSNRELESGMVMPRQPILPVRDMTHGRRYYMSLHAPQLEQRSARINISGKVLAIEPSRGESRVHSLEELAGQDPTMLRNARCAQRIAASKVSVLIQGPTGSGKEAFARALHLASDRANQPFVAVNCAAIPESLIESELFGYRAGAFTGARREGMRGLIAQSSGGTLFLDEIGDMPLTLQTRLLRVLEEQEVTPLGGEAPVKVNLRIVSASHRPLRDMIARGEFREDLFYRLNGITLSLPALRQREDLETLIHRILAEEAEPGRPAGIEAEAFRRLAQHDWPGNVRELRNVIRTALAIAEAGVIRVADLPAELQSRAMSSPMELLSKVPVLSSTTINTGAEAENPLMVAEREALLRAIAANAWNMTNTARQLAISRNTLYRKLKAHGIAAETLRSEGLARR</sequence>
<reference evidence="8" key="1">
    <citation type="submission" date="2016-10" db="EMBL/GenBank/DDBJ databases">
        <authorList>
            <person name="Varghese N."/>
            <person name="Submissions S."/>
        </authorList>
    </citation>
    <scope>NUCLEOTIDE SEQUENCE [LARGE SCALE GENOMIC DNA]</scope>
    <source>
        <strain evidence="8">DSM 25927</strain>
    </source>
</reference>
<dbReference type="FunFam" id="3.40.50.300:FF:000006">
    <property type="entry name" value="DNA-binding transcriptional regulator NtrC"/>
    <property type="match status" value="1"/>
</dbReference>
<dbReference type="Gene3D" id="3.40.50.300">
    <property type="entry name" value="P-loop containing nucleotide triphosphate hydrolases"/>
    <property type="match status" value="1"/>
</dbReference>
<dbReference type="STRING" id="489703.SAMN04488038_101124"/>
<dbReference type="Pfam" id="PF02954">
    <property type="entry name" value="HTH_8"/>
    <property type="match status" value="1"/>
</dbReference>
<dbReference type="SUPFAM" id="SSF46689">
    <property type="entry name" value="Homeodomain-like"/>
    <property type="match status" value="1"/>
</dbReference>
<accession>A0A1H8ZQS0</accession>
<dbReference type="InterPro" id="IPR002078">
    <property type="entry name" value="Sigma_54_int"/>
</dbReference>
<dbReference type="Gene3D" id="3.30.450.20">
    <property type="entry name" value="PAS domain"/>
    <property type="match status" value="1"/>
</dbReference>